<keyword evidence="2" id="KW-1185">Reference proteome</keyword>
<dbReference type="Proteomes" id="UP001211907">
    <property type="component" value="Unassembled WGS sequence"/>
</dbReference>
<evidence type="ECO:0000313" key="1">
    <source>
        <dbReference type="EMBL" id="KAJ3078042.1"/>
    </source>
</evidence>
<comment type="caution">
    <text evidence="1">The sequence shown here is derived from an EMBL/GenBank/DDBJ whole genome shotgun (WGS) entry which is preliminary data.</text>
</comment>
<gene>
    <name evidence="1" type="ORF">HK100_010849</name>
</gene>
<dbReference type="AlphaFoldDB" id="A0AAD5X5J7"/>
<evidence type="ECO:0000313" key="2">
    <source>
        <dbReference type="Proteomes" id="UP001211907"/>
    </source>
</evidence>
<name>A0AAD5X5J7_9FUNG</name>
<feature type="non-terminal residue" evidence="1">
    <location>
        <position position="60"/>
    </location>
</feature>
<organism evidence="1 2">
    <name type="scientific">Physocladia obscura</name>
    <dbReference type="NCBI Taxonomy" id="109957"/>
    <lineage>
        <taxon>Eukaryota</taxon>
        <taxon>Fungi</taxon>
        <taxon>Fungi incertae sedis</taxon>
        <taxon>Chytridiomycota</taxon>
        <taxon>Chytridiomycota incertae sedis</taxon>
        <taxon>Chytridiomycetes</taxon>
        <taxon>Chytridiales</taxon>
        <taxon>Chytriomycetaceae</taxon>
        <taxon>Physocladia</taxon>
    </lineage>
</organism>
<sequence length="60" mass="6976">MTKLLLDDLASCNEEGQEEPDTPTLLKVHNIKIFERFIEELKKCKVANKPYLIICLKKET</sequence>
<reference evidence="1" key="1">
    <citation type="submission" date="2020-05" db="EMBL/GenBank/DDBJ databases">
        <title>Phylogenomic resolution of chytrid fungi.</title>
        <authorList>
            <person name="Stajich J.E."/>
            <person name="Amses K."/>
            <person name="Simmons R."/>
            <person name="Seto K."/>
            <person name="Myers J."/>
            <person name="Bonds A."/>
            <person name="Quandt C.A."/>
            <person name="Barry K."/>
            <person name="Liu P."/>
            <person name="Grigoriev I."/>
            <person name="Longcore J.E."/>
            <person name="James T.Y."/>
        </authorList>
    </citation>
    <scope>NUCLEOTIDE SEQUENCE</scope>
    <source>
        <strain evidence="1">JEL0513</strain>
    </source>
</reference>
<accession>A0AAD5X5J7</accession>
<dbReference type="EMBL" id="JADGJH010006143">
    <property type="protein sequence ID" value="KAJ3078042.1"/>
    <property type="molecule type" value="Genomic_DNA"/>
</dbReference>
<proteinExistence type="predicted"/>
<protein>
    <submittedName>
        <fullName evidence="1">Uncharacterized protein</fullName>
    </submittedName>
</protein>